<accession>A0A9P8CKE8</accession>
<dbReference type="EMBL" id="MU251286">
    <property type="protein sequence ID" value="KAG9249972.1"/>
    <property type="molecule type" value="Genomic_DNA"/>
</dbReference>
<gene>
    <name evidence="1" type="ORF">F5Z01DRAFT_695844</name>
</gene>
<sequence>MRMIPKPSYDRAWHLRSRTARQVRAACYESRTRDCLPRTGAYLEHDADGFGEIDAERLARTLRALANHVQHDSDQKLDHSKPQAPQTVFPASTYSKRLRSRSCNIMSCIQSFKDDASHVRASESRLALNPGTAVRFSKRTRQRGAVVERLAYWRRKAELPHEEQNALATLCKAPMPIGHADKPKIVVLGSNAQGYAGDFDFRLKDEHTNFESLFYVRSLRTHALP</sequence>
<name>A0A9P8CKE8_9HYPO</name>
<evidence type="ECO:0000313" key="2">
    <source>
        <dbReference type="Proteomes" id="UP000887229"/>
    </source>
</evidence>
<dbReference type="Proteomes" id="UP000887229">
    <property type="component" value="Unassembled WGS sequence"/>
</dbReference>
<dbReference type="GeneID" id="70297172"/>
<organism evidence="1 2">
    <name type="scientific">Emericellopsis atlantica</name>
    <dbReference type="NCBI Taxonomy" id="2614577"/>
    <lineage>
        <taxon>Eukaryota</taxon>
        <taxon>Fungi</taxon>
        <taxon>Dikarya</taxon>
        <taxon>Ascomycota</taxon>
        <taxon>Pezizomycotina</taxon>
        <taxon>Sordariomycetes</taxon>
        <taxon>Hypocreomycetidae</taxon>
        <taxon>Hypocreales</taxon>
        <taxon>Bionectriaceae</taxon>
        <taxon>Emericellopsis</taxon>
    </lineage>
</organism>
<comment type="caution">
    <text evidence="1">The sequence shown here is derived from an EMBL/GenBank/DDBJ whole genome shotgun (WGS) entry which is preliminary data.</text>
</comment>
<keyword evidence="2" id="KW-1185">Reference proteome</keyword>
<proteinExistence type="predicted"/>
<reference evidence="1" key="1">
    <citation type="journal article" date="2021" name="IMA Fungus">
        <title>Genomic characterization of three marine fungi, including Emericellopsis atlantica sp. nov. with signatures of a generalist lifestyle and marine biomass degradation.</title>
        <authorList>
            <person name="Hagestad O.C."/>
            <person name="Hou L."/>
            <person name="Andersen J.H."/>
            <person name="Hansen E.H."/>
            <person name="Altermark B."/>
            <person name="Li C."/>
            <person name="Kuhnert E."/>
            <person name="Cox R.J."/>
            <person name="Crous P.W."/>
            <person name="Spatafora J.W."/>
            <person name="Lail K."/>
            <person name="Amirebrahimi M."/>
            <person name="Lipzen A."/>
            <person name="Pangilinan J."/>
            <person name="Andreopoulos W."/>
            <person name="Hayes R.D."/>
            <person name="Ng V."/>
            <person name="Grigoriev I.V."/>
            <person name="Jackson S.A."/>
            <person name="Sutton T.D.S."/>
            <person name="Dobson A.D.W."/>
            <person name="Rama T."/>
        </authorList>
    </citation>
    <scope>NUCLEOTIDE SEQUENCE</scope>
    <source>
        <strain evidence="1">TS7</strain>
    </source>
</reference>
<dbReference type="RefSeq" id="XP_046113896.1">
    <property type="nucleotide sequence ID" value="XM_046266269.1"/>
</dbReference>
<evidence type="ECO:0000313" key="1">
    <source>
        <dbReference type="EMBL" id="KAG9249972.1"/>
    </source>
</evidence>
<dbReference type="AlphaFoldDB" id="A0A9P8CKE8"/>
<protein>
    <submittedName>
        <fullName evidence="1">Uncharacterized protein</fullName>
    </submittedName>
</protein>